<dbReference type="OrthoDB" id="178023at2"/>
<dbReference type="CDD" id="cd16329">
    <property type="entry name" value="LolA_like"/>
    <property type="match status" value="1"/>
</dbReference>
<reference evidence="2 3" key="1">
    <citation type="submission" date="2018-05" db="EMBL/GenBank/DDBJ databases">
        <title>Abyssibacter profundi OUC007T gen. nov., sp. nov, a marine bacterium isolated from seawater of the Mariana Trench.</title>
        <authorList>
            <person name="Zhou S."/>
        </authorList>
    </citation>
    <scope>NUCLEOTIDE SEQUENCE [LARGE SCALE GENOMIC DNA]</scope>
    <source>
        <strain evidence="2 3">OUC007</strain>
    </source>
</reference>
<dbReference type="Gene3D" id="2.50.20.10">
    <property type="entry name" value="Lipoprotein localisation LolA/LolB/LppX"/>
    <property type="match status" value="1"/>
</dbReference>
<organism evidence="2 3">
    <name type="scientific">Abyssibacter profundi</name>
    <dbReference type="NCBI Taxonomy" id="2182787"/>
    <lineage>
        <taxon>Bacteria</taxon>
        <taxon>Pseudomonadati</taxon>
        <taxon>Pseudomonadota</taxon>
        <taxon>Gammaproteobacteria</taxon>
        <taxon>Chromatiales</taxon>
        <taxon>Oceanococcaceae</taxon>
        <taxon>Abyssibacter</taxon>
    </lineage>
</organism>
<gene>
    <name evidence="2" type="ORF">DEH80_14270</name>
</gene>
<name>A0A383XQY4_9GAMM</name>
<dbReference type="AlphaFoldDB" id="A0A383XQY4"/>
<dbReference type="EMBL" id="QEQK01000014">
    <property type="protein sequence ID" value="PWN55038.1"/>
    <property type="molecule type" value="Genomic_DNA"/>
</dbReference>
<dbReference type="InterPro" id="IPR010752">
    <property type="entry name" value="DUF1329"/>
</dbReference>
<accession>A0A383XQY4</accession>
<keyword evidence="3" id="KW-1185">Reference proteome</keyword>
<proteinExistence type="predicted"/>
<sequence length="470" mass="52899">MSREPNLMESTMQARTNRLLTTALAATAAMATALPMLAGAAVSEAEAARLGQDLTPMGAEKAGNRALGIPAWDGGITEVHPDFEPTKHYPNPFPDDAVQFVITGQNADQYADHLTPGQMALLKQYPTWKMKVYPSRRTASFPQGIYDATRENATKVTLVDGGNGFTGATSGIAFPIPQNGTEVIWNHLTAYKGDTWGTSWAQAPVTTGGDYNLVEFDYEYDFIYGNQSKTASQRQENLLLYFLQAITAPPRLAGSILLVHEYADQNAQPRKAWVYNPGSRRVRLAPNVAYDNPGTASDSLRTNDDFGMFNGATDRYKWEIIGKKSIYIPYNTYELNSDKISISDVIRPGHINPEYARYELHRVWHVRATLKDGTSHIYKRRDFYLDEDSWAVHVVDKYDNRDQLWRVAELHSLNFYDLPMLSAGVEVHHDLNAKRYIAMRLTNDYDVVYKPIEATENDFRPAALRSRGRR</sequence>
<comment type="caution">
    <text evidence="2">The sequence shown here is derived from an EMBL/GenBank/DDBJ whole genome shotgun (WGS) entry which is preliminary data.</text>
</comment>
<dbReference type="Pfam" id="PF07044">
    <property type="entry name" value="DUF1329"/>
    <property type="match status" value="1"/>
</dbReference>
<evidence type="ECO:0000256" key="1">
    <source>
        <dbReference type="SAM" id="SignalP"/>
    </source>
</evidence>
<evidence type="ECO:0000313" key="3">
    <source>
        <dbReference type="Proteomes" id="UP000251800"/>
    </source>
</evidence>
<keyword evidence="1" id="KW-0732">Signal</keyword>
<feature type="signal peptide" evidence="1">
    <location>
        <begin position="1"/>
        <end position="40"/>
    </location>
</feature>
<feature type="chain" id="PRO_5016963512" evidence="1">
    <location>
        <begin position="41"/>
        <end position="470"/>
    </location>
</feature>
<protein>
    <submittedName>
        <fullName evidence="2">DUF1329 domain-containing protein</fullName>
    </submittedName>
</protein>
<evidence type="ECO:0000313" key="2">
    <source>
        <dbReference type="EMBL" id="PWN55038.1"/>
    </source>
</evidence>
<dbReference type="Proteomes" id="UP000251800">
    <property type="component" value="Unassembled WGS sequence"/>
</dbReference>